<evidence type="ECO:0000313" key="1">
    <source>
        <dbReference type="EMBL" id="AIE98212.1"/>
    </source>
</evidence>
<name>A0A075G8Z3_9ARCH</name>
<organism evidence="1">
    <name type="scientific">uncultured marine thaumarchaeote KM3_04_H06</name>
    <dbReference type="NCBI Taxonomy" id="1455967"/>
    <lineage>
        <taxon>Archaea</taxon>
        <taxon>Nitrososphaerota</taxon>
        <taxon>environmental samples</taxon>
    </lineage>
</organism>
<reference evidence="1" key="1">
    <citation type="journal article" date="2014" name="Genome Biol. Evol.">
        <title>Pangenome evidence for extensive interdomain horizontal transfer affecting lineage core and shell genes in uncultured planktonic thaumarchaeota and euryarchaeota.</title>
        <authorList>
            <person name="Deschamps P."/>
            <person name="Zivanovic Y."/>
            <person name="Moreira D."/>
            <person name="Rodriguez-Valera F."/>
            <person name="Lopez-Garcia P."/>
        </authorList>
    </citation>
    <scope>NUCLEOTIDE SEQUENCE</scope>
</reference>
<dbReference type="EMBL" id="KF900530">
    <property type="protein sequence ID" value="AIE98212.1"/>
    <property type="molecule type" value="Genomic_DNA"/>
</dbReference>
<protein>
    <recommendedName>
        <fullName evidence="2">RecA/RadA recombinase-like protein (RAD51)</fullName>
    </recommendedName>
</protein>
<proteinExistence type="predicted"/>
<dbReference type="AlphaFoldDB" id="A0A075G8Z3"/>
<sequence>MAQDNLQIKDILEQNTLNVVFYESSFAKTTFFVKILPKWNIPTFYLDFDLLYSGFVKSGRTPLPKTTTLICPNADILHENLRSVVDKISKTKSLVIIDSLNGFFNLLEGRKDTGQIINSLIMLLTSSAKNVNSIVVVGSLSKLINENEWALYNTGRHVIENKHMTKIQLTESNGNIIVKNLKPDKSKVIFS</sequence>
<evidence type="ECO:0008006" key="2">
    <source>
        <dbReference type="Google" id="ProtNLM"/>
    </source>
</evidence>
<accession>A0A075G8Z3</accession>